<dbReference type="EMBL" id="GL732536">
    <property type="protein sequence ID" value="EFX83564.1"/>
    <property type="molecule type" value="Genomic_DNA"/>
</dbReference>
<organism evidence="1 2">
    <name type="scientific">Daphnia pulex</name>
    <name type="common">Water flea</name>
    <dbReference type="NCBI Taxonomy" id="6669"/>
    <lineage>
        <taxon>Eukaryota</taxon>
        <taxon>Metazoa</taxon>
        <taxon>Ecdysozoa</taxon>
        <taxon>Arthropoda</taxon>
        <taxon>Crustacea</taxon>
        <taxon>Branchiopoda</taxon>
        <taxon>Diplostraca</taxon>
        <taxon>Cladocera</taxon>
        <taxon>Anomopoda</taxon>
        <taxon>Daphniidae</taxon>
        <taxon>Daphnia</taxon>
    </lineage>
</organism>
<proteinExistence type="predicted"/>
<dbReference type="AlphaFoldDB" id="E9G9H6"/>
<dbReference type="Proteomes" id="UP000000305">
    <property type="component" value="Unassembled WGS sequence"/>
</dbReference>
<accession>E9G9H6</accession>
<evidence type="ECO:0000313" key="1">
    <source>
        <dbReference type="EMBL" id="EFX83564.1"/>
    </source>
</evidence>
<dbReference type="InParanoid" id="E9G9H6"/>
<keyword evidence="2" id="KW-1185">Reference proteome</keyword>
<evidence type="ECO:0000313" key="2">
    <source>
        <dbReference type="Proteomes" id="UP000000305"/>
    </source>
</evidence>
<dbReference type="HOGENOM" id="CLU_2998517_0_0_1"/>
<protein>
    <submittedName>
        <fullName evidence="1">Uncharacterized protein</fullName>
    </submittedName>
</protein>
<reference evidence="1 2" key="1">
    <citation type="journal article" date="2011" name="Science">
        <title>The ecoresponsive genome of Daphnia pulex.</title>
        <authorList>
            <person name="Colbourne J.K."/>
            <person name="Pfrender M.E."/>
            <person name="Gilbert D."/>
            <person name="Thomas W.K."/>
            <person name="Tucker A."/>
            <person name="Oakley T.H."/>
            <person name="Tokishita S."/>
            <person name="Aerts A."/>
            <person name="Arnold G.J."/>
            <person name="Basu M.K."/>
            <person name="Bauer D.J."/>
            <person name="Caceres C.E."/>
            <person name="Carmel L."/>
            <person name="Casola C."/>
            <person name="Choi J.H."/>
            <person name="Detter J.C."/>
            <person name="Dong Q."/>
            <person name="Dusheyko S."/>
            <person name="Eads B.D."/>
            <person name="Frohlich T."/>
            <person name="Geiler-Samerotte K.A."/>
            <person name="Gerlach D."/>
            <person name="Hatcher P."/>
            <person name="Jogdeo S."/>
            <person name="Krijgsveld J."/>
            <person name="Kriventseva E.V."/>
            <person name="Kultz D."/>
            <person name="Laforsch C."/>
            <person name="Lindquist E."/>
            <person name="Lopez J."/>
            <person name="Manak J.R."/>
            <person name="Muller J."/>
            <person name="Pangilinan J."/>
            <person name="Patwardhan R.P."/>
            <person name="Pitluck S."/>
            <person name="Pritham E.J."/>
            <person name="Rechtsteiner A."/>
            <person name="Rho M."/>
            <person name="Rogozin I.B."/>
            <person name="Sakarya O."/>
            <person name="Salamov A."/>
            <person name="Schaack S."/>
            <person name="Shapiro H."/>
            <person name="Shiga Y."/>
            <person name="Skalitzky C."/>
            <person name="Smith Z."/>
            <person name="Souvorov A."/>
            <person name="Sung W."/>
            <person name="Tang Z."/>
            <person name="Tsuchiya D."/>
            <person name="Tu H."/>
            <person name="Vos H."/>
            <person name="Wang M."/>
            <person name="Wolf Y.I."/>
            <person name="Yamagata H."/>
            <person name="Yamada T."/>
            <person name="Ye Y."/>
            <person name="Shaw J.R."/>
            <person name="Andrews J."/>
            <person name="Crease T.J."/>
            <person name="Tang H."/>
            <person name="Lucas S.M."/>
            <person name="Robertson H.M."/>
            <person name="Bork P."/>
            <person name="Koonin E.V."/>
            <person name="Zdobnov E.M."/>
            <person name="Grigoriev I.V."/>
            <person name="Lynch M."/>
            <person name="Boore J.L."/>
        </authorList>
    </citation>
    <scope>NUCLEOTIDE SEQUENCE [LARGE SCALE GENOMIC DNA]</scope>
</reference>
<sequence length="57" mass="6802">MNLYKWSTNSTELTKILRRELEFFSQPSALAIDEMFEHTDKKELGILWYPKTVHVQS</sequence>
<dbReference type="KEGG" id="dpx:DAPPUDRAFT_239499"/>
<gene>
    <name evidence="1" type="ORF">DAPPUDRAFT_239499</name>
</gene>
<name>E9G9H6_DAPPU</name>